<keyword evidence="1" id="KW-0808">Transferase</keyword>
<gene>
    <name evidence="1" type="ORF">HYN49_13505</name>
</gene>
<dbReference type="Proteomes" id="UP000244937">
    <property type="component" value="Chromosome"/>
</dbReference>
<reference evidence="1 2" key="1">
    <citation type="submission" date="2018-05" db="EMBL/GenBank/DDBJ databases">
        <title>Genome sequencing of Flavobacterium sp. HYN0049.</title>
        <authorList>
            <person name="Yi H."/>
            <person name="Baek C."/>
        </authorList>
    </citation>
    <scope>NUCLEOTIDE SEQUENCE [LARGE SCALE GENOMIC DNA]</scope>
    <source>
        <strain evidence="1 2">HYN0049</strain>
    </source>
</reference>
<dbReference type="GO" id="GO:0016740">
    <property type="term" value="F:transferase activity"/>
    <property type="evidence" value="ECO:0007669"/>
    <property type="project" value="UniProtKB-KW"/>
</dbReference>
<dbReference type="EMBL" id="CP029187">
    <property type="protein sequence ID" value="AWI26832.1"/>
    <property type="molecule type" value="Genomic_DNA"/>
</dbReference>
<keyword evidence="2" id="KW-1185">Reference proteome</keyword>
<sequence>MNQYPKVNRIDEIGNYPALVPAGGGYVWDEVLEYRVWCHSENGAEDFYDGDDYYYSFATFEEAEQFSQSTNGAESPIALILQKEYIEESEPGKYLHIKEERITEWPVEFLSRPQRNQNTITNFLNADPFSNRLDILRGKV</sequence>
<name>A0A2S1SKE0_9FLAO</name>
<dbReference type="OrthoDB" id="194151at2"/>
<dbReference type="AlphaFoldDB" id="A0A2S1SKE0"/>
<protein>
    <submittedName>
        <fullName evidence="1">GCN5 family acetyltransferase</fullName>
    </submittedName>
</protein>
<evidence type="ECO:0000313" key="2">
    <source>
        <dbReference type="Proteomes" id="UP000244937"/>
    </source>
</evidence>
<dbReference type="KEGG" id="fpal:HYN49_13505"/>
<proteinExistence type="predicted"/>
<dbReference type="RefSeq" id="WP_108904609.1">
    <property type="nucleotide sequence ID" value="NZ_CP029187.1"/>
</dbReference>
<organism evidence="1 2">
    <name type="scientific">Flavobacterium pallidum</name>
    <dbReference type="NCBI Taxonomy" id="2172098"/>
    <lineage>
        <taxon>Bacteria</taxon>
        <taxon>Pseudomonadati</taxon>
        <taxon>Bacteroidota</taxon>
        <taxon>Flavobacteriia</taxon>
        <taxon>Flavobacteriales</taxon>
        <taxon>Flavobacteriaceae</taxon>
        <taxon>Flavobacterium</taxon>
    </lineage>
</organism>
<accession>A0A2S1SKE0</accession>
<evidence type="ECO:0000313" key="1">
    <source>
        <dbReference type="EMBL" id="AWI26832.1"/>
    </source>
</evidence>